<feature type="non-terminal residue" evidence="7">
    <location>
        <position position="1"/>
    </location>
</feature>
<evidence type="ECO:0000256" key="6">
    <source>
        <dbReference type="SAM" id="MobiDB-lite"/>
    </source>
</evidence>
<dbReference type="GO" id="GO:0043124">
    <property type="term" value="P:negative regulation of canonical NF-kappaB signal transduction"/>
    <property type="evidence" value="ECO:0007669"/>
    <property type="project" value="InterPro"/>
</dbReference>
<evidence type="ECO:0000256" key="1">
    <source>
        <dbReference type="ARBA" id="ARBA00004123"/>
    </source>
</evidence>
<keyword evidence="5" id="KW-0539">Nucleus</keyword>
<feature type="non-terminal residue" evidence="7">
    <location>
        <position position="244"/>
    </location>
</feature>
<feature type="compositionally biased region" description="Basic and acidic residues" evidence="6">
    <location>
        <begin position="77"/>
        <end position="91"/>
    </location>
</feature>
<reference evidence="7 8" key="1">
    <citation type="journal article" date="2014" name="BMC Genomics">
        <title>Genome sequencing of four Aureobasidium pullulans varieties: biotechnological potential, stress tolerance, and description of new species.</title>
        <authorList>
            <person name="Gostin Ar C."/>
            <person name="Ohm R.A."/>
            <person name="Kogej T."/>
            <person name="Sonjak S."/>
            <person name="Turk M."/>
            <person name="Zajc J."/>
            <person name="Zalar P."/>
            <person name="Grube M."/>
            <person name="Sun H."/>
            <person name="Han J."/>
            <person name="Sharma A."/>
            <person name="Chiniquy J."/>
            <person name="Ngan C.Y."/>
            <person name="Lipzen A."/>
            <person name="Barry K."/>
            <person name="Grigoriev I.V."/>
            <person name="Gunde-Cimerman N."/>
        </authorList>
    </citation>
    <scope>NUCLEOTIDE SEQUENCE [LARGE SCALE GENOMIC DNA]</scope>
    <source>
        <strain evidence="7 8">CBS 147.97</strain>
    </source>
</reference>
<dbReference type="AlphaFoldDB" id="A0A074WRT6"/>
<keyword evidence="3" id="KW-0677">Repeat</keyword>
<keyword evidence="4" id="KW-0040">ANK repeat</keyword>
<evidence type="ECO:0000313" key="8">
    <source>
        <dbReference type="Proteomes" id="UP000027730"/>
    </source>
</evidence>
<dbReference type="RefSeq" id="XP_013426486.1">
    <property type="nucleotide sequence ID" value="XM_013571032.2"/>
</dbReference>
<evidence type="ECO:0000256" key="3">
    <source>
        <dbReference type="ARBA" id="ARBA00022737"/>
    </source>
</evidence>
<dbReference type="PANTHER" id="PTHR15263">
    <property type="entry name" value="I-KAPPA-B-LIKE PROTEIN IKBL"/>
    <property type="match status" value="1"/>
</dbReference>
<dbReference type="HOGENOM" id="CLU_043194_0_0_1"/>
<dbReference type="PANTHER" id="PTHR15263:SF1">
    <property type="entry name" value="NF-KAPPA-B INHIBITOR-LIKE PROTEIN 1"/>
    <property type="match status" value="1"/>
</dbReference>
<name>A0A074WRT6_9PEZI</name>
<evidence type="ECO:0000313" key="7">
    <source>
        <dbReference type="EMBL" id="KEQ72422.1"/>
    </source>
</evidence>
<gene>
    <name evidence="7" type="ORF">M436DRAFT_17123</name>
</gene>
<dbReference type="OrthoDB" id="412109at2759"/>
<evidence type="ECO:0008006" key="9">
    <source>
        <dbReference type="Google" id="ProtNLM"/>
    </source>
</evidence>
<evidence type="ECO:0000256" key="2">
    <source>
        <dbReference type="ARBA" id="ARBA00022553"/>
    </source>
</evidence>
<keyword evidence="8" id="KW-1185">Reference proteome</keyword>
<organism evidence="7 8">
    <name type="scientific">Aureobasidium namibiae CBS 147.97</name>
    <dbReference type="NCBI Taxonomy" id="1043004"/>
    <lineage>
        <taxon>Eukaryota</taxon>
        <taxon>Fungi</taxon>
        <taxon>Dikarya</taxon>
        <taxon>Ascomycota</taxon>
        <taxon>Pezizomycotina</taxon>
        <taxon>Dothideomycetes</taxon>
        <taxon>Dothideomycetidae</taxon>
        <taxon>Dothideales</taxon>
        <taxon>Saccotheciaceae</taxon>
        <taxon>Aureobasidium</taxon>
    </lineage>
</organism>
<evidence type="ECO:0000256" key="4">
    <source>
        <dbReference type="ARBA" id="ARBA00023043"/>
    </source>
</evidence>
<accession>A0A074WRT6</accession>
<proteinExistence type="predicted"/>
<dbReference type="InterPro" id="IPR038753">
    <property type="entry name" value="NFKBIL1"/>
</dbReference>
<evidence type="ECO:0000256" key="5">
    <source>
        <dbReference type="ARBA" id="ARBA00023242"/>
    </source>
</evidence>
<feature type="region of interest" description="Disordered" evidence="6">
    <location>
        <begin position="77"/>
        <end position="110"/>
    </location>
</feature>
<dbReference type="GeneID" id="25407937"/>
<protein>
    <recommendedName>
        <fullName evidence="9">J domain-containing protein</fullName>
    </recommendedName>
</protein>
<dbReference type="GO" id="GO:0005634">
    <property type="term" value="C:nucleus"/>
    <property type="evidence" value="ECO:0007669"/>
    <property type="project" value="UniProtKB-SubCell"/>
</dbReference>
<comment type="subcellular location">
    <subcellularLocation>
        <location evidence="1">Nucleus</location>
    </subcellularLocation>
</comment>
<dbReference type="Proteomes" id="UP000027730">
    <property type="component" value="Unassembled WGS sequence"/>
</dbReference>
<sequence length="244" mass="28426">QSVDPDLAFRESLFDAMADDEGAAYWEGVYGESIHSYPRPSLKDDQGHLEQMTDDQYVEYVKAKMWEKKNPELLRERQARAEREEEAQDARSRKRRHISEDDEDAPRDKGFMSDVDAALARGAKRKEAKKWQQAWSSYQQGWQQLKANSAQLDHDNLLKAIPWPVQSLAAKDVAKQSVEDFFLNAPLETEDVRTKTLKDESVNWHPDRFQRRFGGSNVDEETLKLATSVFQTIYEMWERTRPTK</sequence>
<dbReference type="EMBL" id="KL584711">
    <property type="protein sequence ID" value="KEQ72422.1"/>
    <property type="molecule type" value="Genomic_DNA"/>
</dbReference>
<keyword evidence="2" id="KW-0597">Phosphoprotein</keyword>